<gene>
    <name evidence="2" type="ORF">QQF64_013132</name>
</gene>
<dbReference type="InterPro" id="IPR013783">
    <property type="entry name" value="Ig-like_fold"/>
</dbReference>
<name>A0ABR3LSU7_9TELE</name>
<keyword evidence="3" id="KW-1185">Reference proteome</keyword>
<comment type="caution">
    <text evidence="2">The sequence shown here is derived from an EMBL/GenBank/DDBJ whole genome shotgun (WGS) entry which is preliminary data.</text>
</comment>
<dbReference type="Proteomes" id="UP001558613">
    <property type="component" value="Unassembled WGS sequence"/>
</dbReference>
<evidence type="ECO:0000313" key="2">
    <source>
        <dbReference type="EMBL" id="KAL1255071.1"/>
    </source>
</evidence>
<dbReference type="InterPro" id="IPR036179">
    <property type="entry name" value="Ig-like_dom_sf"/>
</dbReference>
<dbReference type="SUPFAM" id="SSF48726">
    <property type="entry name" value="Immunoglobulin"/>
    <property type="match status" value="1"/>
</dbReference>
<dbReference type="Gene3D" id="2.60.40.10">
    <property type="entry name" value="Immunoglobulins"/>
    <property type="match status" value="1"/>
</dbReference>
<sequence>MNAIHSSFLFSLEPVNDIKILSNLPEAVEFNDTVVLTCSAKSYFTSKWMNGSVPLVVDGTHVWLVGNVLTIAEVRRTDLRGPTFCTAENTLELGRSAPFSLTVSCMYRIYPHMQV</sequence>
<dbReference type="EMBL" id="JAYMGO010000019">
    <property type="protein sequence ID" value="KAL1255071.1"/>
    <property type="molecule type" value="Genomic_DNA"/>
</dbReference>
<feature type="domain" description="Immunoglobulin" evidence="1">
    <location>
        <begin position="23"/>
        <end position="104"/>
    </location>
</feature>
<evidence type="ECO:0000313" key="3">
    <source>
        <dbReference type="Proteomes" id="UP001558613"/>
    </source>
</evidence>
<evidence type="ECO:0000259" key="1">
    <source>
        <dbReference type="SMART" id="SM00409"/>
    </source>
</evidence>
<reference evidence="2 3" key="1">
    <citation type="submission" date="2023-09" db="EMBL/GenBank/DDBJ databases">
        <authorList>
            <person name="Wang M."/>
        </authorList>
    </citation>
    <scope>NUCLEOTIDE SEQUENCE [LARGE SCALE GENOMIC DNA]</scope>
    <source>
        <strain evidence="2">GT-2023</strain>
        <tissue evidence="2">Liver</tissue>
    </source>
</reference>
<dbReference type="SMART" id="SM00409">
    <property type="entry name" value="IG"/>
    <property type="match status" value="1"/>
</dbReference>
<organism evidence="2 3">
    <name type="scientific">Cirrhinus molitorella</name>
    <name type="common">mud carp</name>
    <dbReference type="NCBI Taxonomy" id="172907"/>
    <lineage>
        <taxon>Eukaryota</taxon>
        <taxon>Metazoa</taxon>
        <taxon>Chordata</taxon>
        <taxon>Craniata</taxon>
        <taxon>Vertebrata</taxon>
        <taxon>Euteleostomi</taxon>
        <taxon>Actinopterygii</taxon>
        <taxon>Neopterygii</taxon>
        <taxon>Teleostei</taxon>
        <taxon>Ostariophysi</taxon>
        <taxon>Cypriniformes</taxon>
        <taxon>Cyprinidae</taxon>
        <taxon>Labeoninae</taxon>
        <taxon>Labeonini</taxon>
        <taxon>Cirrhinus</taxon>
    </lineage>
</organism>
<proteinExistence type="predicted"/>
<dbReference type="InterPro" id="IPR003599">
    <property type="entry name" value="Ig_sub"/>
</dbReference>
<accession>A0ABR3LSU7</accession>
<protein>
    <recommendedName>
        <fullName evidence="1">Immunoglobulin domain-containing protein</fullName>
    </recommendedName>
</protein>